<evidence type="ECO:0000313" key="3">
    <source>
        <dbReference type="Proteomes" id="UP000275078"/>
    </source>
</evidence>
<sequence length="292" mass="32626">MSTKVPKPMIRPPTKAQAKLVNKKTSTDKAGEEKRPQTAADLLSSDEEEEDAGTAPPKKTTTVTKPLTLTQQKELRQLERQNRLTTKPQWSNANIDTPLTATRMRPKAKINEKTLEREQDIDAHWEDRAFGKVRKYDKKRTSIGADGTKVLSMLALKCRRLCATDMLPILDRPIVNSKASSGFINPMDEFGDTMEDVNEKIKTNKQRKAKAATKARAPRFEDPVEEFGGLVKDVKSKIRKTKASGWTDPASVFGEVEGTSRILILKREEFDSDLLVVPDSPAFSSQADPVFS</sequence>
<accession>A0A3N4IZ19</accession>
<dbReference type="EMBL" id="ML119648">
    <property type="protein sequence ID" value="RPA86894.1"/>
    <property type="molecule type" value="Genomic_DNA"/>
</dbReference>
<dbReference type="Proteomes" id="UP000275078">
    <property type="component" value="Unassembled WGS sequence"/>
</dbReference>
<evidence type="ECO:0000313" key="2">
    <source>
        <dbReference type="EMBL" id="RPA86894.1"/>
    </source>
</evidence>
<name>A0A3N4IZ19_ASCIM</name>
<feature type="compositionally biased region" description="Low complexity" evidence="1">
    <location>
        <begin position="54"/>
        <end position="70"/>
    </location>
</feature>
<organism evidence="2 3">
    <name type="scientific">Ascobolus immersus RN42</name>
    <dbReference type="NCBI Taxonomy" id="1160509"/>
    <lineage>
        <taxon>Eukaryota</taxon>
        <taxon>Fungi</taxon>
        <taxon>Dikarya</taxon>
        <taxon>Ascomycota</taxon>
        <taxon>Pezizomycotina</taxon>
        <taxon>Pezizomycetes</taxon>
        <taxon>Pezizales</taxon>
        <taxon>Ascobolaceae</taxon>
        <taxon>Ascobolus</taxon>
    </lineage>
</organism>
<feature type="region of interest" description="Disordered" evidence="1">
    <location>
        <begin position="1"/>
        <end position="72"/>
    </location>
</feature>
<proteinExistence type="predicted"/>
<reference evidence="2 3" key="1">
    <citation type="journal article" date="2018" name="Nat. Ecol. Evol.">
        <title>Pezizomycetes genomes reveal the molecular basis of ectomycorrhizal truffle lifestyle.</title>
        <authorList>
            <person name="Murat C."/>
            <person name="Payen T."/>
            <person name="Noel B."/>
            <person name="Kuo A."/>
            <person name="Morin E."/>
            <person name="Chen J."/>
            <person name="Kohler A."/>
            <person name="Krizsan K."/>
            <person name="Balestrini R."/>
            <person name="Da Silva C."/>
            <person name="Montanini B."/>
            <person name="Hainaut M."/>
            <person name="Levati E."/>
            <person name="Barry K.W."/>
            <person name="Belfiori B."/>
            <person name="Cichocki N."/>
            <person name="Clum A."/>
            <person name="Dockter R.B."/>
            <person name="Fauchery L."/>
            <person name="Guy J."/>
            <person name="Iotti M."/>
            <person name="Le Tacon F."/>
            <person name="Lindquist E.A."/>
            <person name="Lipzen A."/>
            <person name="Malagnac F."/>
            <person name="Mello A."/>
            <person name="Molinier V."/>
            <person name="Miyauchi S."/>
            <person name="Poulain J."/>
            <person name="Riccioni C."/>
            <person name="Rubini A."/>
            <person name="Sitrit Y."/>
            <person name="Splivallo R."/>
            <person name="Traeger S."/>
            <person name="Wang M."/>
            <person name="Zifcakova L."/>
            <person name="Wipf D."/>
            <person name="Zambonelli A."/>
            <person name="Paolocci F."/>
            <person name="Nowrousian M."/>
            <person name="Ottonello S."/>
            <person name="Baldrian P."/>
            <person name="Spatafora J.W."/>
            <person name="Henrissat B."/>
            <person name="Nagy L.G."/>
            <person name="Aury J.M."/>
            <person name="Wincker P."/>
            <person name="Grigoriev I.V."/>
            <person name="Bonfante P."/>
            <person name="Martin F.M."/>
        </authorList>
    </citation>
    <scope>NUCLEOTIDE SEQUENCE [LARGE SCALE GENOMIC DNA]</scope>
    <source>
        <strain evidence="2 3">RN42</strain>
    </source>
</reference>
<protein>
    <submittedName>
        <fullName evidence="2">Uncharacterized protein</fullName>
    </submittedName>
</protein>
<keyword evidence="3" id="KW-1185">Reference proteome</keyword>
<evidence type="ECO:0000256" key="1">
    <source>
        <dbReference type="SAM" id="MobiDB-lite"/>
    </source>
</evidence>
<gene>
    <name evidence="2" type="ORF">BJ508DRAFT_121652</name>
</gene>
<dbReference type="AlphaFoldDB" id="A0A3N4IZ19"/>
<feature type="compositionally biased region" description="Basic and acidic residues" evidence="1">
    <location>
        <begin position="25"/>
        <end position="36"/>
    </location>
</feature>